<comment type="caution">
    <text evidence="4">The sequence shown here is derived from an EMBL/GenBank/DDBJ whole genome shotgun (WGS) entry which is preliminary data.</text>
</comment>
<keyword evidence="5" id="KW-1185">Reference proteome</keyword>
<reference evidence="4 5" key="1">
    <citation type="journal article" date="2018" name="Plant J.">
        <title>Genome sequences of Chlorella sorokiniana UTEX 1602 and Micractinium conductrix SAG 241.80: implications to maltose excretion by a green alga.</title>
        <authorList>
            <person name="Arriola M.B."/>
            <person name="Velmurugan N."/>
            <person name="Zhang Y."/>
            <person name="Plunkett M.H."/>
            <person name="Hondzo H."/>
            <person name="Barney B.M."/>
        </authorList>
    </citation>
    <scope>NUCLEOTIDE SEQUENCE [LARGE SCALE GENOMIC DNA]</scope>
    <source>
        <strain evidence="4 5">SAG 241.80</strain>
    </source>
</reference>
<feature type="region of interest" description="Disordered" evidence="2">
    <location>
        <begin position="635"/>
        <end position="668"/>
    </location>
</feature>
<evidence type="ECO:0000256" key="3">
    <source>
        <dbReference type="SAM" id="Phobius"/>
    </source>
</evidence>
<evidence type="ECO:0000313" key="5">
    <source>
        <dbReference type="Proteomes" id="UP000239649"/>
    </source>
</evidence>
<organism evidence="4 5">
    <name type="scientific">Micractinium conductrix</name>
    <dbReference type="NCBI Taxonomy" id="554055"/>
    <lineage>
        <taxon>Eukaryota</taxon>
        <taxon>Viridiplantae</taxon>
        <taxon>Chlorophyta</taxon>
        <taxon>core chlorophytes</taxon>
        <taxon>Trebouxiophyceae</taxon>
        <taxon>Chlorellales</taxon>
        <taxon>Chlorellaceae</taxon>
        <taxon>Chlorella clade</taxon>
        <taxon>Micractinium</taxon>
    </lineage>
</organism>
<dbReference type="PANTHER" id="PTHR48125">
    <property type="entry name" value="LP07818P1"/>
    <property type="match status" value="1"/>
</dbReference>
<evidence type="ECO:0000256" key="2">
    <source>
        <dbReference type="SAM" id="MobiDB-lite"/>
    </source>
</evidence>
<feature type="compositionally biased region" description="Polar residues" evidence="2">
    <location>
        <begin position="659"/>
        <end position="668"/>
    </location>
</feature>
<dbReference type="AlphaFoldDB" id="A0A2P6V2Q4"/>
<feature type="compositionally biased region" description="Low complexity" evidence="2">
    <location>
        <begin position="849"/>
        <end position="882"/>
    </location>
</feature>
<keyword evidence="1" id="KW-0175">Coiled coil</keyword>
<feature type="transmembrane region" description="Helical" evidence="3">
    <location>
        <begin position="260"/>
        <end position="284"/>
    </location>
</feature>
<feature type="coiled-coil region" evidence="1">
    <location>
        <begin position="417"/>
        <end position="455"/>
    </location>
</feature>
<evidence type="ECO:0000256" key="1">
    <source>
        <dbReference type="SAM" id="Coils"/>
    </source>
</evidence>
<feature type="compositionally biased region" description="Low complexity" evidence="2">
    <location>
        <begin position="475"/>
        <end position="493"/>
    </location>
</feature>
<feature type="region of interest" description="Disordered" evidence="2">
    <location>
        <begin position="390"/>
        <end position="411"/>
    </location>
</feature>
<proteinExistence type="predicted"/>
<gene>
    <name evidence="4" type="ORF">C2E20_8003</name>
</gene>
<feature type="region of interest" description="Disordered" evidence="2">
    <location>
        <begin position="766"/>
        <end position="882"/>
    </location>
</feature>
<protein>
    <submittedName>
        <fullName evidence="4">Membrane spaning</fullName>
    </submittedName>
</protein>
<name>A0A2P6V2Q4_9CHLO</name>
<dbReference type="EMBL" id="LHPF02000038">
    <property type="protein sequence ID" value="PSC68362.1"/>
    <property type="molecule type" value="Genomic_DNA"/>
</dbReference>
<feature type="compositionally biased region" description="Low complexity" evidence="2">
    <location>
        <begin position="767"/>
        <end position="800"/>
    </location>
</feature>
<feature type="compositionally biased region" description="Pro residues" evidence="2">
    <location>
        <begin position="801"/>
        <end position="816"/>
    </location>
</feature>
<keyword evidence="3" id="KW-0812">Transmembrane</keyword>
<dbReference type="Proteomes" id="UP000239649">
    <property type="component" value="Unassembled WGS sequence"/>
</dbReference>
<accession>A0A2P6V2Q4</accession>
<sequence length="882" mass="91915">MAALLTLASEAGATNEPDCTLQALPAPDEGTLFGACVFDTSDATWQASGPQMGRWLKYDPNTHLPQFAPVLTTEVLFNWLPIDAAPPPPPPSPSPPASACAGDSPEACTARGGTWNPQHAPECCANADDAPPSQRTPSLEIRIKWREANHSTVPLVVAYDRQREMRETVEAVVAVAVGAPVPFFTYDVHPTVADAQYVRIYGDLGGANGTAAATAAGMYVFKQQQQLMPRELYGDAYVWEVWVDGRLIAAAYSTSRGTPVWLIVVVVLICVLAVITICLLCMWWRRGKKRQELNKAEEEKAAATLAALHLGRLTEGSDEEGLSAPLSPEQMAGVKATLGRGGPPGPNITVHTDAGLIGAAADPTNAPGTAPSLSLGEAASTLAGVQASPTTVNDAIGGDSGSDEAEEAVPKQSDLELAALELLAHQLHQREQLLQEELAQLRKQQDEELALLRAQAGQHHAVQHEVGAQTTLPWQQQQQQQKGQQSAGAQAQATLEQQRAALEQGAQTTTDWHQLQQMLPGAHLLAKRAALNSAAAGDSLGSTMANTRAGTPRPDSMQALLRARLGETVGVADSGLTTPSDSVAASLAASLAGRASWGSPDWFENGVGGDSNSRATTAVGLRRLASAVAQLRQLQGGGPDAATPWSGSGRVPGGAVQASGWQSNPAARSLNTTAGSLAGSEEYGGRDGTLVSGAAQASGWQSNPAAASLNATAEAPAGADKRGTAVGLRRLSYALQGLLQQQQASQQRQAQREMLRSQGSLTALQQASLQASPRLPSSPAAESPAPVPLSAPASPAASAPAPLPQSAPSSPQPQPLQQPASVPGSPLPQRVQQLQAQEGSPKPKPKPQAKPASPTSPQLQRPQASQPASPQRKQSPQAKPWF</sequence>
<evidence type="ECO:0000313" key="4">
    <source>
        <dbReference type="EMBL" id="PSC68362.1"/>
    </source>
</evidence>
<dbReference type="PANTHER" id="PTHR48125:SF12">
    <property type="entry name" value="AT HOOK TRANSCRIPTION FACTOR FAMILY-RELATED"/>
    <property type="match status" value="1"/>
</dbReference>
<feature type="region of interest" description="Disordered" evidence="2">
    <location>
        <begin position="472"/>
        <end position="509"/>
    </location>
</feature>
<keyword evidence="3" id="KW-0472">Membrane</keyword>
<keyword evidence="3" id="KW-1133">Transmembrane helix</keyword>